<gene>
    <name evidence="1" type="ORF">D5R40_07530</name>
</gene>
<dbReference type="Proteomes" id="UP000269154">
    <property type="component" value="Unassembled WGS sequence"/>
</dbReference>
<name>A0A3N6PH36_9CYAN</name>
<accession>A0A3N6PH36</accession>
<comment type="caution">
    <text evidence="1">The sequence shown here is derived from an EMBL/GenBank/DDBJ whole genome shotgun (WGS) entry which is preliminary data.</text>
</comment>
<dbReference type="EMBL" id="RCBY01000028">
    <property type="protein sequence ID" value="RQH49061.1"/>
    <property type="molecule type" value="Genomic_DNA"/>
</dbReference>
<dbReference type="RefSeq" id="WP_124154435.1">
    <property type="nucleotide sequence ID" value="NZ_CAWOLW010000201.1"/>
</dbReference>
<sequence length="60" mass="6386">MKIIQSRIAKVLLASIIALLTIFTSVVSPQGTSGILFAQKPNGELSYANTLPSSGLFHLK</sequence>
<proteinExistence type="predicted"/>
<organism evidence="1 2">
    <name type="scientific">Okeania hirsuta</name>
    <dbReference type="NCBI Taxonomy" id="1458930"/>
    <lineage>
        <taxon>Bacteria</taxon>
        <taxon>Bacillati</taxon>
        <taxon>Cyanobacteriota</taxon>
        <taxon>Cyanophyceae</taxon>
        <taxon>Oscillatoriophycideae</taxon>
        <taxon>Oscillatoriales</taxon>
        <taxon>Microcoleaceae</taxon>
        <taxon>Okeania</taxon>
    </lineage>
</organism>
<evidence type="ECO:0000313" key="1">
    <source>
        <dbReference type="EMBL" id="RQH49061.1"/>
    </source>
</evidence>
<dbReference type="AlphaFoldDB" id="A0A3N6PH36"/>
<reference evidence="1 2" key="1">
    <citation type="journal article" date="2018" name="ACS Chem. Biol.">
        <title>Ketoreductase domain dysfunction expands chemodiversity: malyngamide biosynthesis in the cyanobacterium Okeania hirsuta.</title>
        <authorList>
            <person name="Moss N.A."/>
            <person name="Leao T."/>
            <person name="Rankin M."/>
            <person name="McCullough T.M."/>
            <person name="Qu P."/>
            <person name="Korobeynikov A."/>
            <person name="Smith J.L."/>
            <person name="Gerwick L."/>
            <person name="Gerwick W.H."/>
        </authorList>
    </citation>
    <scope>NUCLEOTIDE SEQUENCE [LARGE SCALE GENOMIC DNA]</scope>
    <source>
        <strain evidence="1 2">PAB10Feb10-1</strain>
    </source>
</reference>
<keyword evidence="2" id="KW-1185">Reference proteome</keyword>
<protein>
    <submittedName>
        <fullName evidence="1">Uncharacterized protein</fullName>
    </submittedName>
</protein>
<evidence type="ECO:0000313" key="2">
    <source>
        <dbReference type="Proteomes" id="UP000269154"/>
    </source>
</evidence>